<reference evidence="10" key="1">
    <citation type="journal article" date="2019" name="IScience">
        <title>Narwhal Genome Reveals Long-Term Low Genetic Diversity despite Current Large Abundance Size.</title>
        <authorList>
            <person name="Westbury M.V."/>
            <person name="Petersen B."/>
            <person name="Garde E."/>
            <person name="Heide-Jorgensen M.P."/>
            <person name="Lorenzen E.D."/>
        </authorList>
    </citation>
    <scope>NUCLEOTIDE SEQUENCE [LARGE SCALE GENOMIC DNA]</scope>
</reference>
<dbReference type="PANTHER" id="PTHR12002">
    <property type="entry name" value="CLAUDIN"/>
    <property type="match status" value="1"/>
</dbReference>
<accession>A0A4U1EIP0</accession>
<protein>
    <recommendedName>
        <fullName evidence="8">Claudin</fullName>
    </recommendedName>
</protein>
<dbReference type="GO" id="GO:0005198">
    <property type="term" value="F:structural molecule activity"/>
    <property type="evidence" value="ECO:0007669"/>
    <property type="project" value="InterPro"/>
</dbReference>
<feature type="non-terminal residue" evidence="9">
    <location>
        <position position="154"/>
    </location>
</feature>
<feature type="non-terminal residue" evidence="9">
    <location>
        <position position="1"/>
    </location>
</feature>
<dbReference type="Proteomes" id="UP000308365">
    <property type="component" value="Unassembled WGS sequence"/>
</dbReference>
<keyword evidence="7 8" id="KW-0472">Membrane</keyword>
<dbReference type="Gene3D" id="1.20.140.150">
    <property type="match status" value="1"/>
</dbReference>
<keyword evidence="2 8" id="KW-0796">Tight junction</keyword>
<sequence>VSTKCRGLWWECVTNAFDGIRTCDEYDSILAEHPCTYALDITLYYGKGAPGIIGSVWYAVDVYVERSSLVLHNIFLGIQYKFGWSCWLGMAGSLGCFLAGAVLTCCLYLFKDVGPERNYPYSRRKCYSTTAVSMAQSYVAPRTQTAKMYAVDTR</sequence>
<comment type="caution">
    <text evidence="9">The sequence shown here is derived from an EMBL/GenBank/DDBJ whole genome shotgun (WGS) entry which is preliminary data.</text>
</comment>
<dbReference type="InterPro" id="IPR006187">
    <property type="entry name" value="Claudin"/>
</dbReference>
<comment type="caution">
    <text evidence="8">Lacks conserved residue(s) required for the propagation of feature annotation.</text>
</comment>
<name>A0A4U1EIP0_MONMO</name>
<evidence type="ECO:0000256" key="2">
    <source>
        <dbReference type="ARBA" id="ARBA00022427"/>
    </source>
</evidence>
<feature type="transmembrane region" description="Helical" evidence="8">
    <location>
        <begin position="87"/>
        <end position="110"/>
    </location>
</feature>
<dbReference type="InterPro" id="IPR017974">
    <property type="entry name" value="Claudin_CS"/>
</dbReference>
<evidence type="ECO:0000256" key="3">
    <source>
        <dbReference type="ARBA" id="ARBA00022475"/>
    </source>
</evidence>
<comment type="function">
    <text evidence="8">Claudins function as major constituents of the tight junction complexes that regulate the permeability of epithelia.</text>
</comment>
<evidence type="ECO:0000256" key="6">
    <source>
        <dbReference type="ARBA" id="ARBA00022989"/>
    </source>
</evidence>
<dbReference type="GO" id="GO:0005923">
    <property type="term" value="C:bicellular tight junction"/>
    <property type="evidence" value="ECO:0007669"/>
    <property type="project" value="UniProtKB-SubCell"/>
</dbReference>
<comment type="similarity">
    <text evidence="1 8">Belongs to the claudin family.</text>
</comment>
<evidence type="ECO:0000256" key="1">
    <source>
        <dbReference type="ARBA" id="ARBA00008295"/>
    </source>
</evidence>
<gene>
    <name evidence="9" type="ORF">EI555_004143</name>
</gene>
<keyword evidence="4 8" id="KW-0812">Transmembrane</keyword>
<dbReference type="PRINTS" id="PR01447">
    <property type="entry name" value="CLAUDIN16"/>
</dbReference>
<keyword evidence="6 8" id="KW-1133">Transmembrane helix</keyword>
<organism evidence="9 10">
    <name type="scientific">Monodon monoceros</name>
    <name type="common">Narwhal</name>
    <name type="synonym">Ceratodon monodon</name>
    <dbReference type="NCBI Taxonomy" id="40151"/>
    <lineage>
        <taxon>Eukaryota</taxon>
        <taxon>Metazoa</taxon>
        <taxon>Chordata</taxon>
        <taxon>Craniata</taxon>
        <taxon>Vertebrata</taxon>
        <taxon>Euteleostomi</taxon>
        <taxon>Mammalia</taxon>
        <taxon>Eutheria</taxon>
        <taxon>Laurasiatheria</taxon>
        <taxon>Artiodactyla</taxon>
        <taxon>Whippomorpha</taxon>
        <taxon>Cetacea</taxon>
        <taxon>Odontoceti</taxon>
        <taxon>Monodontidae</taxon>
        <taxon>Monodon</taxon>
    </lineage>
</organism>
<keyword evidence="3 8" id="KW-1003">Cell membrane</keyword>
<dbReference type="PROSITE" id="PS01346">
    <property type="entry name" value="CLAUDIN"/>
    <property type="match status" value="1"/>
</dbReference>
<evidence type="ECO:0000313" key="10">
    <source>
        <dbReference type="Proteomes" id="UP000308365"/>
    </source>
</evidence>
<evidence type="ECO:0000256" key="7">
    <source>
        <dbReference type="ARBA" id="ARBA00023136"/>
    </source>
</evidence>
<dbReference type="EMBL" id="RWIC01001397">
    <property type="protein sequence ID" value="TKC35973.1"/>
    <property type="molecule type" value="Genomic_DNA"/>
</dbReference>
<evidence type="ECO:0000256" key="8">
    <source>
        <dbReference type="RuleBase" id="RU060637"/>
    </source>
</evidence>
<evidence type="ECO:0000256" key="5">
    <source>
        <dbReference type="ARBA" id="ARBA00022949"/>
    </source>
</evidence>
<evidence type="ECO:0000313" key="9">
    <source>
        <dbReference type="EMBL" id="TKC35973.1"/>
    </source>
</evidence>
<evidence type="ECO:0000256" key="4">
    <source>
        <dbReference type="ARBA" id="ARBA00022692"/>
    </source>
</evidence>
<comment type="subcellular location">
    <subcellularLocation>
        <location evidence="8">Cell junction</location>
        <location evidence="8">Tight junction</location>
    </subcellularLocation>
    <subcellularLocation>
        <location evidence="8">Cell membrane</location>
        <topology evidence="8">Multi-pass membrane protein</topology>
    </subcellularLocation>
</comment>
<dbReference type="GO" id="GO:0005886">
    <property type="term" value="C:plasma membrane"/>
    <property type="evidence" value="ECO:0007669"/>
    <property type="project" value="UniProtKB-SubCell"/>
</dbReference>
<keyword evidence="5 8" id="KW-0965">Cell junction</keyword>
<dbReference type="AlphaFoldDB" id="A0A4U1EIP0"/>
<dbReference type="InterPro" id="IPR003927">
    <property type="entry name" value="Claudin16"/>
</dbReference>
<proteinExistence type="inferred from homology"/>